<protein>
    <recommendedName>
        <fullName evidence="3">DUF2505 domain-containing protein</fullName>
    </recommendedName>
</protein>
<sequence>MKFQQSLQYNKPSDEVIQLFGDPSYFERKFQKLNALAFDVLDQSSTGDQFSIKMKLTFPLSVPVPGFAKKVVGDTTTLIEQDSWDLAAKTGTLSVDIQGAPVKAVGQMKLVDQAGGCVNEISWDISCSVPLIGKKIEKLIADDIQAKGADDARVTNELLADNAGA</sequence>
<dbReference type="InterPro" id="IPR019639">
    <property type="entry name" value="DUF2505"/>
</dbReference>
<dbReference type="EMBL" id="QEQK01000005">
    <property type="protein sequence ID" value="PWN56595.1"/>
    <property type="molecule type" value="Genomic_DNA"/>
</dbReference>
<evidence type="ECO:0000313" key="1">
    <source>
        <dbReference type="EMBL" id="PWN56595.1"/>
    </source>
</evidence>
<evidence type="ECO:0000313" key="2">
    <source>
        <dbReference type="Proteomes" id="UP000251800"/>
    </source>
</evidence>
<dbReference type="Proteomes" id="UP000251800">
    <property type="component" value="Unassembled WGS sequence"/>
</dbReference>
<accession>A0A363UME0</accession>
<organism evidence="1 2">
    <name type="scientific">Abyssibacter profundi</name>
    <dbReference type="NCBI Taxonomy" id="2182787"/>
    <lineage>
        <taxon>Bacteria</taxon>
        <taxon>Pseudomonadati</taxon>
        <taxon>Pseudomonadota</taxon>
        <taxon>Gammaproteobacteria</taxon>
        <taxon>Chromatiales</taxon>
        <taxon>Oceanococcaceae</taxon>
        <taxon>Abyssibacter</taxon>
    </lineage>
</organism>
<comment type="caution">
    <text evidence="1">The sequence shown here is derived from an EMBL/GenBank/DDBJ whole genome shotgun (WGS) entry which is preliminary data.</text>
</comment>
<dbReference type="AlphaFoldDB" id="A0A363UME0"/>
<dbReference type="OrthoDB" id="7062407at2"/>
<dbReference type="Pfam" id="PF10698">
    <property type="entry name" value="DUF2505"/>
    <property type="match status" value="1"/>
</dbReference>
<evidence type="ECO:0008006" key="3">
    <source>
        <dbReference type="Google" id="ProtNLM"/>
    </source>
</evidence>
<reference evidence="1 2" key="1">
    <citation type="submission" date="2018-05" db="EMBL/GenBank/DDBJ databases">
        <title>Abyssibacter profundi OUC007T gen. nov., sp. nov, a marine bacterium isolated from seawater of the Mariana Trench.</title>
        <authorList>
            <person name="Zhou S."/>
        </authorList>
    </citation>
    <scope>NUCLEOTIDE SEQUENCE [LARGE SCALE GENOMIC DNA]</scope>
    <source>
        <strain evidence="1 2">OUC007</strain>
    </source>
</reference>
<gene>
    <name evidence="1" type="ORF">DEH80_07175</name>
</gene>
<proteinExistence type="predicted"/>
<dbReference type="RefSeq" id="WP_109719789.1">
    <property type="nucleotide sequence ID" value="NZ_QEQK01000005.1"/>
</dbReference>
<keyword evidence="2" id="KW-1185">Reference proteome</keyword>
<name>A0A363UME0_9GAMM</name>